<evidence type="ECO:0000313" key="1">
    <source>
        <dbReference type="EMBL" id="MBR0599733.1"/>
    </source>
</evidence>
<gene>
    <name evidence="1" type="ORF">KCX82_17755</name>
</gene>
<reference evidence="1" key="2">
    <citation type="submission" date="2021-04" db="EMBL/GenBank/DDBJ databases">
        <authorList>
            <person name="Liu J."/>
        </authorList>
    </citation>
    <scope>NUCLEOTIDE SEQUENCE</scope>
    <source>
        <strain evidence="1">BAD-6</strain>
    </source>
</reference>
<dbReference type="AlphaFoldDB" id="A0A8J7W612"/>
<dbReference type="EMBL" id="JAGSND010000016">
    <property type="protein sequence ID" value="MBR0599733.1"/>
    <property type="molecule type" value="Genomic_DNA"/>
</dbReference>
<protein>
    <submittedName>
        <fullName evidence="1">Uncharacterized protein</fullName>
    </submittedName>
</protein>
<accession>A0A8J7W612</accession>
<proteinExistence type="predicted"/>
<organism evidence="1 2">
    <name type="scientific">Sinanaerobacter chloroacetimidivorans</name>
    <dbReference type="NCBI Taxonomy" id="2818044"/>
    <lineage>
        <taxon>Bacteria</taxon>
        <taxon>Bacillati</taxon>
        <taxon>Bacillota</taxon>
        <taxon>Clostridia</taxon>
        <taxon>Peptostreptococcales</taxon>
        <taxon>Anaerovoracaceae</taxon>
        <taxon>Sinanaerobacter</taxon>
    </lineage>
</organism>
<reference evidence="1" key="1">
    <citation type="submission" date="2021-04" db="EMBL/GenBank/DDBJ databases">
        <title>Sinoanaerobacter chloroacetimidivorans sp. nov., an obligate anaerobic bacterium isolated from anaerobic sludge.</title>
        <authorList>
            <person name="Bao Y."/>
        </authorList>
    </citation>
    <scope>NUCLEOTIDE SEQUENCE</scope>
    <source>
        <strain evidence="1">BAD-6</strain>
    </source>
</reference>
<comment type="caution">
    <text evidence="1">The sequence shown here is derived from an EMBL/GenBank/DDBJ whole genome shotgun (WGS) entry which is preliminary data.</text>
</comment>
<dbReference type="RefSeq" id="WP_227019862.1">
    <property type="nucleotide sequence ID" value="NZ_JAGSND010000016.1"/>
</dbReference>
<name>A0A8J7W612_9FIRM</name>
<keyword evidence="2" id="KW-1185">Reference proteome</keyword>
<evidence type="ECO:0000313" key="2">
    <source>
        <dbReference type="Proteomes" id="UP000675664"/>
    </source>
</evidence>
<sequence length="52" mass="6379">MAEYYDYYGISMRKEQERLEEEKRKDILIGDIMKELKIINERLELVEAKLNQ</sequence>
<dbReference type="Proteomes" id="UP000675664">
    <property type="component" value="Unassembled WGS sequence"/>
</dbReference>